<dbReference type="SUPFAM" id="SSF48726">
    <property type="entry name" value="Immunoglobulin"/>
    <property type="match status" value="4"/>
</dbReference>
<feature type="region of interest" description="Disordered" evidence="8">
    <location>
        <begin position="559"/>
        <end position="592"/>
    </location>
</feature>
<dbReference type="GO" id="GO:0030424">
    <property type="term" value="C:axon"/>
    <property type="evidence" value="ECO:0007669"/>
    <property type="project" value="Ensembl"/>
</dbReference>
<keyword evidence="7" id="KW-0393">Immunoglobulin domain</keyword>
<sequence>MLLRNHPVSVVTNSSYVYGVEVECVFRVFVPHKQIKTVPLLSSFAVKCMPSVRGMYGETIEIPCDPFIQTENTMMIKWKYQKTDGSPQDLIVKSKDQDPLISVPDALKHRVSMVANSSLLLSGARLTDQGTFTCMVVTTANIFEHQIKLEVLKSPEGLEIFDKAEELEIGKLTKLGVCTAKNANPAAEIMWLKNNQALMDDGKGIFITKDVKVDLGTLLSTTTSTLKYSAQKEDDGAVFTCRAKHIVGEPITSSITLNVTYSPETVELLVTPQDPLVEGDNMTLKCVADGNPAPTSFNFHLKGETIKVENQNAFTITNVTRDASGEYKCSLIDDRGLEASKNVTVNYLDINLSPSGRIEKLAGKALEVTLQIYSSAAHSVSWKKNNRILDNEPKFPKIAYSDSGVYECEVALGPLSRKASFELVVQGAPVISSLSKHSSDDGKYKVLTCEAEGFPKPAVTWNINGTLITESPFSNGKIIQKFAVVPSENLTVQCTVSNKFGSDSKSIDVLPLLKDVTFKYQDTHVSRDQTKLVVGVVLGLLVATVLIGLAYWLYLKKSKQGSWKTAENENGSSEEEKKLEEKVEENSQKAEV</sequence>
<evidence type="ECO:0000256" key="9">
    <source>
        <dbReference type="SAM" id="Phobius"/>
    </source>
</evidence>
<dbReference type="Pfam" id="PF13927">
    <property type="entry name" value="Ig_3"/>
    <property type="match status" value="1"/>
</dbReference>
<dbReference type="Proteomes" id="UP000001038">
    <property type="component" value="Chromosome 13"/>
</dbReference>
<evidence type="ECO:0000256" key="8">
    <source>
        <dbReference type="SAM" id="MobiDB-lite"/>
    </source>
</evidence>
<keyword evidence="6" id="KW-0325">Glycoprotein</keyword>
<evidence type="ECO:0000313" key="12">
    <source>
        <dbReference type="Proteomes" id="UP000001038"/>
    </source>
</evidence>
<dbReference type="GO" id="GO:0050839">
    <property type="term" value="F:cell adhesion molecule binding"/>
    <property type="evidence" value="ECO:0000318"/>
    <property type="project" value="GO_Central"/>
</dbReference>
<dbReference type="GO" id="GO:0060385">
    <property type="term" value="P:axonogenesis involved in innervation"/>
    <property type="evidence" value="ECO:0007669"/>
    <property type="project" value="Ensembl"/>
</dbReference>
<dbReference type="eggNOG" id="ENOG502RMQM">
    <property type="taxonomic scope" value="Eukaryota"/>
</dbReference>
<dbReference type="InterPro" id="IPR003599">
    <property type="entry name" value="Ig_sub"/>
</dbReference>
<evidence type="ECO:0000256" key="6">
    <source>
        <dbReference type="ARBA" id="ARBA00023180"/>
    </source>
</evidence>
<feature type="domain" description="Ig-like" evidence="10">
    <location>
        <begin position="39"/>
        <end position="150"/>
    </location>
</feature>
<dbReference type="GO" id="GO:0005886">
    <property type="term" value="C:plasma membrane"/>
    <property type="evidence" value="ECO:0000318"/>
    <property type="project" value="GO_Central"/>
</dbReference>
<dbReference type="GeneTree" id="ENSGT00940000156881"/>
<dbReference type="AlphaFoldDB" id="H2LL80"/>
<dbReference type="Ensembl" id="ENSORLT00000006791.2">
    <property type="protein sequence ID" value="ENSORLP00000006790.2"/>
    <property type="gene ID" value="ENSORLG00000005387.2"/>
</dbReference>
<evidence type="ECO:0000256" key="1">
    <source>
        <dbReference type="ARBA" id="ARBA00004479"/>
    </source>
</evidence>
<keyword evidence="12" id="KW-1185">Reference proteome</keyword>
<gene>
    <name evidence="11" type="primary">LOC101169470</name>
</gene>
<dbReference type="InterPro" id="IPR013783">
    <property type="entry name" value="Ig-like_fold"/>
</dbReference>
<dbReference type="PROSITE" id="PS00290">
    <property type="entry name" value="IG_MHC"/>
    <property type="match status" value="1"/>
</dbReference>
<dbReference type="Bgee" id="ENSORLG00000005387">
    <property type="expression patterns" value="Expressed in gastrula and 12 other cell types or tissues"/>
</dbReference>
<dbReference type="HOGENOM" id="CLU_028888_2_0_1"/>
<keyword evidence="5" id="KW-1015">Disulfide bond</keyword>
<evidence type="ECO:0000259" key="10">
    <source>
        <dbReference type="PROSITE" id="PS50835"/>
    </source>
</evidence>
<dbReference type="InterPro" id="IPR007110">
    <property type="entry name" value="Ig-like_dom"/>
</dbReference>
<evidence type="ECO:0000256" key="2">
    <source>
        <dbReference type="ARBA" id="ARBA00022692"/>
    </source>
</evidence>
<evidence type="ECO:0000256" key="5">
    <source>
        <dbReference type="ARBA" id="ARBA00023157"/>
    </source>
</evidence>
<dbReference type="InterPro" id="IPR013106">
    <property type="entry name" value="Ig_V-set"/>
</dbReference>
<dbReference type="Pfam" id="PF13895">
    <property type="entry name" value="Ig_2"/>
    <property type="match status" value="1"/>
</dbReference>
<evidence type="ECO:0000256" key="3">
    <source>
        <dbReference type="ARBA" id="ARBA00022989"/>
    </source>
</evidence>
<feature type="compositionally biased region" description="Basic and acidic residues" evidence="8">
    <location>
        <begin position="574"/>
        <end position="592"/>
    </location>
</feature>
<evidence type="ECO:0000313" key="11">
    <source>
        <dbReference type="Ensembl" id="ENSORLP00000006790.2"/>
    </source>
</evidence>
<dbReference type="PANTHER" id="PTHR11640">
    <property type="entry name" value="NEPHRIN"/>
    <property type="match status" value="1"/>
</dbReference>
<name>H2LL80_ORYLA</name>
<dbReference type="InterPro" id="IPR036179">
    <property type="entry name" value="Ig-like_dom_sf"/>
</dbReference>
<dbReference type="GO" id="GO:0021885">
    <property type="term" value="P:forebrain cell migration"/>
    <property type="evidence" value="ECO:0007669"/>
    <property type="project" value="Ensembl"/>
</dbReference>
<proteinExistence type="predicted"/>
<dbReference type="Pfam" id="PF08205">
    <property type="entry name" value="C2-set_2"/>
    <property type="match status" value="1"/>
</dbReference>
<keyword evidence="2 9" id="KW-0812">Transmembrane</keyword>
<accession>H2LL80</accession>
<dbReference type="InterPro" id="IPR051275">
    <property type="entry name" value="Cell_adhesion_signaling"/>
</dbReference>
<dbReference type="PROSITE" id="PS50835">
    <property type="entry name" value="IG_LIKE"/>
    <property type="match status" value="4"/>
</dbReference>
<dbReference type="PANTHER" id="PTHR11640:SF148">
    <property type="entry name" value="CD166 ANTIGEN HOMOLOG A"/>
    <property type="match status" value="1"/>
</dbReference>
<evidence type="ECO:0000256" key="7">
    <source>
        <dbReference type="ARBA" id="ARBA00023319"/>
    </source>
</evidence>
<feature type="domain" description="Ig-like" evidence="10">
    <location>
        <begin position="155"/>
        <end position="258"/>
    </location>
</feature>
<dbReference type="GO" id="GO:0098609">
    <property type="term" value="P:cell-cell adhesion"/>
    <property type="evidence" value="ECO:0000318"/>
    <property type="project" value="GO_Central"/>
</dbReference>
<protein>
    <submittedName>
        <fullName evidence="11">Activated leukocyte cell adhesion molecule b</fullName>
    </submittedName>
</protein>
<dbReference type="SMART" id="SM00408">
    <property type="entry name" value="IGc2"/>
    <property type="match status" value="4"/>
</dbReference>
<keyword evidence="3 9" id="KW-1133">Transmembrane helix</keyword>
<dbReference type="Pfam" id="PF07686">
    <property type="entry name" value="V-set"/>
    <property type="match status" value="1"/>
</dbReference>
<dbReference type="InterPro" id="IPR003598">
    <property type="entry name" value="Ig_sub2"/>
</dbReference>
<dbReference type="Gene3D" id="2.60.40.10">
    <property type="entry name" value="Immunoglobulins"/>
    <property type="match status" value="4"/>
</dbReference>
<dbReference type="STRING" id="8090.ENSORLP00000038532"/>
<feature type="domain" description="Ig-like" evidence="10">
    <location>
        <begin position="263"/>
        <end position="344"/>
    </location>
</feature>
<dbReference type="GO" id="GO:0031290">
    <property type="term" value="P:retinal ganglion cell axon guidance"/>
    <property type="evidence" value="ECO:0007669"/>
    <property type="project" value="Ensembl"/>
</dbReference>
<reference evidence="11" key="2">
    <citation type="submission" date="2025-05" db="UniProtKB">
        <authorList>
            <consortium name="Ensembl"/>
        </authorList>
    </citation>
    <scope>IDENTIFICATION</scope>
    <source>
        <strain evidence="11">Hd-rR</strain>
    </source>
</reference>
<dbReference type="SMART" id="SM00409">
    <property type="entry name" value="IG"/>
    <property type="match status" value="4"/>
</dbReference>
<feature type="transmembrane region" description="Helical" evidence="9">
    <location>
        <begin position="532"/>
        <end position="554"/>
    </location>
</feature>
<dbReference type="PIRSF" id="PIRSF000615">
    <property type="entry name" value="TyrPK_CSF1-R"/>
    <property type="match status" value="1"/>
</dbReference>
<dbReference type="GO" id="GO:0042802">
    <property type="term" value="F:identical protein binding"/>
    <property type="evidence" value="ECO:0007669"/>
    <property type="project" value="Ensembl"/>
</dbReference>
<evidence type="ECO:0000256" key="4">
    <source>
        <dbReference type="ARBA" id="ARBA00023136"/>
    </source>
</evidence>
<keyword evidence="4 9" id="KW-0472">Membrane</keyword>
<feature type="domain" description="Ig-like" evidence="10">
    <location>
        <begin position="429"/>
        <end position="508"/>
    </location>
</feature>
<comment type="subcellular location">
    <subcellularLocation>
        <location evidence="1">Membrane</location>
        <topology evidence="1">Single-pass type I membrane protein</topology>
    </subcellularLocation>
</comment>
<dbReference type="Ensembl" id="ENSORLT00000033425.1">
    <property type="protein sequence ID" value="ENSORLP00000038532.1"/>
    <property type="gene ID" value="ENSORLG00000005387.2"/>
</dbReference>
<organism evidence="11 12">
    <name type="scientific">Oryzias latipes</name>
    <name type="common">Japanese rice fish</name>
    <name type="synonym">Japanese killifish</name>
    <dbReference type="NCBI Taxonomy" id="8090"/>
    <lineage>
        <taxon>Eukaryota</taxon>
        <taxon>Metazoa</taxon>
        <taxon>Chordata</taxon>
        <taxon>Craniata</taxon>
        <taxon>Vertebrata</taxon>
        <taxon>Euteleostomi</taxon>
        <taxon>Actinopterygii</taxon>
        <taxon>Neopterygii</taxon>
        <taxon>Teleostei</taxon>
        <taxon>Neoteleostei</taxon>
        <taxon>Acanthomorphata</taxon>
        <taxon>Ovalentaria</taxon>
        <taxon>Atherinomorphae</taxon>
        <taxon>Beloniformes</taxon>
        <taxon>Adrianichthyidae</taxon>
        <taxon>Oryziinae</taxon>
        <taxon>Oryzias</taxon>
    </lineage>
</organism>
<dbReference type="GO" id="GO:0005911">
    <property type="term" value="C:cell-cell junction"/>
    <property type="evidence" value="ECO:0000318"/>
    <property type="project" value="GO_Central"/>
</dbReference>
<dbReference type="InterPro" id="IPR003006">
    <property type="entry name" value="Ig/MHC_CS"/>
</dbReference>
<dbReference type="InterPro" id="IPR013162">
    <property type="entry name" value="CD80_C2-set"/>
</dbReference>
<reference evidence="11 12" key="1">
    <citation type="journal article" date="2007" name="Nature">
        <title>The medaka draft genome and insights into vertebrate genome evolution.</title>
        <authorList>
            <person name="Kasahara M."/>
            <person name="Naruse K."/>
            <person name="Sasaki S."/>
            <person name="Nakatani Y."/>
            <person name="Qu W."/>
            <person name="Ahsan B."/>
            <person name="Yamada T."/>
            <person name="Nagayasu Y."/>
            <person name="Doi K."/>
            <person name="Kasai Y."/>
            <person name="Jindo T."/>
            <person name="Kobayashi D."/>
            <person name="Shimada A."/>
            <person name="Toyoda A."/>
            <person name="Kuroki Y."/>
            <person name="Fujiyama A."/>
            <person name="Sasaki T."/>
            <person name="Shimizu A."/>
            <person name="Asakawa S."/>
            <person name="Shimizu N."/>
            <person name="Hashimoto S."/>
            <person name="Yang J."/>
            <person name="Lee Y."/>
            <person name="Matsushima K."/>
            <person name="Sugano S."/>
            <person name="Sakaizumi M."/>
            <person name="Narita T."/>
            <person name="Ohishi K."/>
            <person name="Haga S."/>
            <person name="Ohta F."/>
            <person name="Nomoto H."/>
            <person name="Nogata K."/>
            <person name="Morishita T."/>
            <person name="Endo T."/>
            <person name="Shin-I T."/>
            <person name="Takeda H."/>
            <person name="Morishita S."/>
            <person name="Kohara Y."/>
        </authorList>
    </citation>
    <scope>NUCLEOTIDE SEQUENCE [LARGE SCALE GENOMIC DNA]</scope>
    <source>
        <strain evidence="11 12">Hd-rR</strain>
    </source>
</reference>